<reference evidence="5" key="2">
    <citation type="submission" date="2023-05" db="EMBL/GenBank/DDBJ databases">
        <authorList>
            <consortium name="Lawrence Berkeley National Laboratory"/>
            <person name="Steindorff A."/>
            <person name="Hensen N."/>
            <person name="Bonometti L."/>
            <person name="Westerberg I."/>
            <person name="Brannstrom I.O."/>
            <person name="Guillou S."/>
            <person name="Cros-Aarteil S."/>
            <person name="Calhoun S."/>
            <person name="Haridas S."/>
            <person name="Kuo A."/>
            <person name="Mondo S."/>
            <person name="Pangilinan J."/>
            <person name="Riley R."/>
            <person name="Labutti K."/>
            <person name="Andreopoulos B."/>
            <person name="Lipzen A."/>
            <person name="Chen C."/>
            <person name="Yanf M."/>
            <person name="Daum C."/>
            <person name="Ng V."/>
            <person name="Clum A."/>
            <person name="Ohm R."/>
            <person name="Martin F."/>
            <person name="Silar P."/>
            <person name="Natvig D."/>
            <person name="Lalanne C."/>
            <person name="Gautier V."/>
            <person name="Ament-Velasquez S.L."/>
            <person name="Kruys A."/>
            <person name="Hutchinson M.I."/>
            <person name="Powell A.J."/>
            <person name="Barry K."/>
            <person name="Miller A.N."/>
            <person name="Grigoriev I.V."/>
            <person name="Debuchy R."/>
            <person name="Gladieux P."/>
            <person name="Thoren M.H."/>
            <person name="Johannesson H."/>
        </authorList>
    </citation>
    <scope>NUCLEOTIDE SEQUENCE</scope>
    <source>
        <strain evidence="5">PSN243</strain>
    </source>
</reference>
<dbReference type="InterPro" id="IPR005139">
    <property type="entry name" value="PCRF"/>
</dbReference>
<evidence type="ECO:0000313" key="5">
    <source>
        <dbReference type="EMBL" id="KAK4451898.1"/>
    </source>
</evidence>
<dbReference type="Pfam" id="PF03462">
    <property type="entry name" value="PCRF"/>
    <property type="match status" value="1"/>
</dbReference>
<feature type="domain" description="Prokaryotic-type class I peptide chain release factors" evidence="4">
    <location>
        <begin position="283"/>
        <end position="299"/>
    </location>
</feature>
<dbReference type="PROSITE" id="PS00745">
    <property type="entry name" value="RF_PROK_I"/>
    <property type="match status" value="1"/>
</dbReference>
<sequence>MIAAPWVCRSCARSLRRVGIPQFIRRASAAATTSTLPPALLQRARKVAAEHEKLSAELATSPNYDEKAAKRIGETAGVAAALKEFEKAKESLVELNGLLESDDAELRELAKDDLEATNSQLETLERNLSAALTPKHPFADMHCLIEIRPGPGGTEGRFFADSLFKMYTNYCANKNYRTRIVKYEKSDGDGQTSSDGEVALQEAVIEVQEDGAYSIFRGEAGMHRVQRVPSTEKTGRTHTSAVAVWVLPSFPESGAGSEAESEWDNPESDFYIDPAEVRSEKMRASGAGGQHVNKTESAIRLTHIPTGTTVSMQDSRSQHANRREAWRLLRSRIAQQRREAREEQVRLMKNSVLSQSQITRGDKIRTYQYQQDRCTDHRGGADFHNLPNILEGGEVLDKVMSSARGWFAERDIQALIAEEMVKDSDNMARK</sequence>
<accession>A0AAV9GT62</accession>
<gene>
    <name evidence="5" type="ORF">QBC34DRAFT_399861</name>
</gene>
<reference evidence="5" key="1">
    <citation type="journal article" date="2023" name="Mol. Phylogenet. Evol.">
        <title>Genome-scale phylogeny and comparative genomics of the fungal order Sordariales.</title>
        <authorList>
            <person name="Hensen N."/>
            <person name="Bonometti L."/>
            <person name="Westerberg I."/>
            <person name="Brannstrom I.O."/>
            <person name="Guillou S."/>
            <person name="Cros-Aarteil S."/>
            <person name="Calhoun S."/>
            <person name="Haridas S."/>
            <person name="Kuo A."/>
            <person name="Mondo S."/>
            <person name="Pangilinan J."/>
            <person name="Riley R."/>
            <person name="LaButti K."/>
            <person name="Andreopoulos B."/>
            <person name="Lipzen A."/>
            <person name="Chen C."/>
            <person name="Yan M."/>
            <person name="Daum C."/>
            <person name="Ng V."/>
            <person name="Clum A."/>
            <person name="Steindorff A."/>
            <person name="Ohm R.A."/>
            <person name="Martin F."/>
            <person name="Silar P."/>
            <person name="Natvig D.O."/>
            <person name="Lalanne C."/>
            <person name="Gautier V."/>
            <person name="Ament-Velasquez S.L."/>
            <person name="Kruys A."/>
            <person name="Hutchinson M.I."/>
            <person name="Powell A.J."/>
            <person name="Barry K."/>
            <person name="Miller A.N."/>
            <person name="Grigoriev I.V."/>
            <person name="Debuchy R."/>
            <person name="Gladieux P."/>
            <person name="Hiltunen Thoren M."/>
            <person name="Johannesson H."/>
        </authorList>
    </citation>
    <scope>NUCLEOTIDE SEQUENCE</scope>
    <source>
        <strain evidence="5">PSN243</strain>
    </source>
</reference>
<dbReference type="Gene3D" id="3.30.160.20">
    <property type="match status" value="1"/>
</dbReference>
<proteinExistence type="inferred from homology"/>
<dbReference type="InterPro" id="IPR050057">
    <property type="entry name" value="Prokaryotic/Mito_RF"/>
</dbReference>
<dbReference type="GO" id="GO:0032543">
    <property type="term" value="P:mitochondrial translation"/>
    <property type="evidence" value="ECO:0007669"/>
    <property type="project" value="UniProtKB-ARBA"/>
</dbReference>
<dbReference type="Gene3D" id="6.10.140.1950">
    <property type="match status" value="1"/>
</dbReference>
<keyword evidence="6" id="KW-1185">Reference proteome</keyword>
<dbReference type="Proteomes" id="UP001321760">
    <property type="component" value="Unassembled WGS sequence"/>
</dbReference>
<dbReference type="Gene3D" id="3.30.70.1660">
    <property type="match status" value="1"/>
</dbReference>
<dbReference type="InterPro" id="IPR045853">
    <property type="entry name" value="Pep_chain_release_fac_I_sf"/>
</dbReference>
<keyword evidence="3" id="KW-0648">Protein biosynthesis</keyword>
<dbReference type="EMBL" id="MU865926">
    <property type="protein sequence ID" value="KAK4451898.1"/>
    <property type="molecule type" value="Genomic_DNA"/>
</dbReference>
<dbReference type="InterPro" id="IPR000352">
    <property type="entry name" value="Pep_chain_release_fac_I"/>
</dbReference>
<dbReference type="SMART" id="SM00937">
    <property type="entry name" value="PCRF"/>
    <property type="match status" value="1"/>
</dbReference>
<evidence type="ECO:0000256" key="3">
    <source>
        <dbReference type="ARBA" id="ARBA00022917"/>
    </source>
</evidence>
<dbReference type="PANTHER" id="PTHR43804:SF7">
    <property type="entry name" value="LD18447P"/>
    <property type="match status" value="1"/>
</dbReference>
<dbReference type="FunFam" id="3.30.160.20:FF:000070">
    <property type="entry name" value="Related to MRF1-peptide chain release factor, mitochondrial"/>
    <property type="match status" value="1"/>
</dbReference>
<keyword evidence="2" id="KW-0488">Methylation</keyword>
<dbReference type="PANTHER" id="PTHR43804">
    <property type="entry name" value="LD18447P"/>
    <property type="match status" value="1"/>
</dbReference>
<comment type="similarity">
    <text evidence="1">Belongs to the prokaryotic/mitochondrial release factor family.</text>
</comment>
<dbReference type="GO" id="GO:0005739">
    <property type="term" value="C:mitochondrion"/>
    <property type="evidence" value="ECO:0007669"/>
    <property type="project" value="UniProtKB-ARBA"/>
</dbReference>
<evidence type="ECO:0000256" key="1">
    <source>
        <dbReference type="ARBA" id="ARBA00010835"/>
    </source>
</evidence>
<protein>
    <submittedName>
        <fullName evidence="5">Peptide chain release factor 1, mitochondrial</fullName>
    </submittedName>
</protein>
<organism evidence="5 6">
    <name type="scientific">Podospora aff. communis PSN243</name>
    <dbReference type="NCBI Taxonomy" id="3040156"/>
    <lineage>
        <taxon>Eukaryota</taxon>
        <taxon>Fungi</taxon>
        <taxon>Dikarya</taxon>
        <taxon>Ascomycota</taxon>
        <taxon>Pezizomycotina</taxon>
        <taxon>Sordariomycetes</taxon>
        <taxon>Sordariomycetidae</taxon>
        <taxon>Sordariales</taxon>
        <taxon>Podosporaceae</taxon>
        <taxon>Podospora</taxon>
    </lineage>
</organism>
<dbReference type="AlphaFoldDB" id="A0AAV9GT62"/>
<dbReference type="SUPFAM" id="SSF75620">
    <property type="entry name" value="Release factor"/>
    <property type="match status" value="1"/>
</dbReference>
<evidence type="ECO:0000259" key="4">
    <source>
        <dbReference type="PROSITE" id="PS00745"/>
    </source>
</evidence>
<evidence type="ECO:0000256" key="2">
    <source>
        <dbReference type="ARBA" id="ARBA00022481"/>
    </source>
</evidence>
<comment type="caution">
    <text evidence="5">The sequence shown here is derived from an EMBL/GenBank/DDBJ whole genome shotgun (WGS) entry which is preliminary data.</text>
</comment>
<name>A0AAV9GT62_9PEZI</name>
<dbReference type="GO" id="GO:0003747">
    <property type="term" value="F:translation release factor activity"/>
    <property type="evidence" value="ECO:0007669"/>
    <property type="project" value="InterPro"/>
</dbReference>
<dbReference type="Pfam" id="PF00472">
    <property type="entry name" value="RF-1"/>
    <property type="match status" value="1"/>
</dbReference>
<evidence type="ECO:0000313" key="6">
    <source>
        <dbReference type="Proteomes" id="UP001321760"/>
    </source>
</evidence>